<dbReference type="CDD" id="cd08417">
    <property type="entry name" value="PBP2_Nitroaromatics_like"/>
    <property type="match status" value="1"/>
</dbReference>
<evidence type="ECO:0000256" key="2">
    <source>
        <dbReference type="ARBA" id="ARBA00023015"/>
    </source>
</evidence>
<dbReference type="PANTHER" id="PTHR30118:SF15">
    <property type="entry name" value="TRANSCRIPTIONAL REGULATORY PROTEIN"/>
    <property type="match status" value="1"/>
</dbReference>
<evidence type="ECO:0000313" key="6">
    <source>
        <dbReference type="EMBL" id="RUO27442.1"/>
    </source>
</evidence>
<dbReference type="Proteomes" id="UP000288405">
    <property type="component" value="Unassembled WGS sequence"/>
</dbReference>
<dbReference type="InterPro" id="IPR005119">
    <property type="entry name" value="LysR_subst-bd"/>
</dbReference>
<evidence type="ECO:0000256" key="3">
    <source>
        <dbReference type="ARBA" id="ARBA00023125"/>
    </source>
</evidence>
<dbReference type="PROSITE" id="PS50931">
    <property type="entry name" value="HTH_LYSR"/>
    <property type="match status" value="1"/>
</dbReference>
<dbReference type="PANTHER" id="PTHR30118">
    <property type="entry name" value="HTH-TYPE TRANSCRIPTIONAL REGULATOR LEUO-RELATED"/>
    <property type="match status" value="1"/>
</dbReference>
<comment type="similarity">
    <text evidence="1">Belongs to the LysR transcriptional regulatory family.</text>
</comment>
<keyword evidence="2" id="KW-0805">Transcription regulation</keyword>
<dbReference type="EMBL" id="PIPM01000023">
    <property type="protein sequence ID" value="RUO27442.1"/>
    <property type="molecule type" value="Genomic_DNA"/>
</dbReference>
<dbReference type="InterPro" id="IPR037402">
    <property type="entry name" value="YidZ_PBP2"/>
</dbReference>
<sequence>MLHLQLRQLDLNLLVILDVLLDVRHVSQTAEQLNMSQPGVSRALAKLREAFDDPILVRTSQGMLLTARAEQLRLALKPILTDLDRMVQTPEFDPATDRSLIRITGLDLEVGLYFPQLLKQLRLQAPHMRFETVRQELDSFPMLERDEVHFSLSGLHPMHAEHALHRKLLDETPVVCLMWNKNPLAQRPLRAEDYARAPHGMVSLTGRGPGSMDHVLERVGLKRSVALRLAGFSSVADFVEGTDLIFTLPKKVAEYIARGRELVLCELPDALQQPPVRFYLYWHERYHRDPRIVWLREQMGRSAWMHA</sequence>
<dbReference type="OrthoDB" id="6621790at2"/>
<evidence type="ECO:0000259" key="5">
    <source>
        <dbReference type="PROSITE" id="PS50931"/>
    </source>
</evidence>
<dbReference type="AlphaFoldDB" id="A0A432WAW0"/>
<dbReference type="InterPro" id="IPR036390">
    <property type="entry name" value="WH_DNA-bd_sf"/>
</dbReference>
<evidence type="ECO:0000256" key="4">
    <source>
        <dbReference type="ARBA" id="ARBA00023163"/>
    </source>
</evidence>
<dbReference type="InterPro" id="IPR036388">
    <property type="entry name" value="WH-like_DNA-bd_sf"/>
</dbReference>
<proteinExistence type="inferred from homology"/>
<dbReference type="Pfam" id="PF00126">
    <property type="entry name" value="HTH_1"/>
    <property type="match status" value="1"/>
</dbReference>
<dbReference type="RefSeq" id="WP_126777807.1">
    <property type="nucleotide sequence ID" value="NZ_PIPM01000023.1"/>
</dbReference>
<dbReference type="GO" id="GO:0003677">
    <property type="term" value="F:DNA binding"/>
    <property type="evidence" value="ECO:0007669"/>
    <property type="project" value="UniProtKB-KW"/>
</dbReference>
<keyword evidence="4" id="KW-0804">Transcription</keyword>
<dbReference type="InterPro" id="IPR000847">
    <property type="entry name" value="LysR_HTH_N"/>
</dbReference>
<dbReference type="Gene3D" id="3.40.190.10">
    <property type="entry name" value="Periplasmic binding protein-like II"/>
    <property type="match status" value="2"/>
</dbReference>
<accession>A0A432WAW0</accession>
<dbReference type="GO" id="GO:0003700">
    <property type="term" value="F:DNA-binding transcription factor activity"/>
    <property type="evidence" value="ECO:0007669"/>
    <property type="project" value="InterPro"/>
</dbReference>
<dbReference type="Gene3D" id="1.10.10.10">
    <property type="entry name" value="Winged helix-like DNA-binding domain superfamily/Winged helix DNA-binding domain"/>
    <property type="match status" value="1"/>
</dbReference>
<dbReference type="InterPro" id="IPR050389">
    <property type="entry name" value="LysR-type_TF"/>
</dbReference>
<protein>
    <submittedName>
        <fullName evidence="6">LysR family transcriptional regulator</fullName>
    </submittedName>
</protein>
<gene>
    <name evidence="6" type="ORF">CWE11_11695</name>
</gene>
<organism evidence="6 7">
    <name type="scientific">Aliidiomarina sanyensis</name>
    <dbReference type="NCBI Taxonomy" id="1249555"/>
    <lineage>
        <taxon>Bacteria</taxon>
        <taxon>Pseudomonadati</taxon>
        <taxon>Pseudomonadota</taxon>
        <taxon>Gammaproteobacteria</taxon>
        <taxon>Alteromonadales</taxon>
        <taxon>Idiomarinaceae</taxon>
        <taxon>Aliidiomarina</taxon>
    </lineage>
</organism>
<reference evidence="6 7" key="1">
    <citation type="journal article" date="2011" name="Front. Microbiol.">
        <title>Genomic signatures of strain selection and enhancement in Bacillus atrophaeus var. globigii, a historical biowarfare simulant.</title>
        <authorList>
            <person name="Gibbons H.S."/>
            <person name="Broomall S.M."/>
            <person name="McNew L.A."/>
            <person name="Daligault H."/>
            <person name="Chapman C."/>
            <person name="Bruce D."/>
            <person name="Karavis M."/>
            <person name="Krepps M."/>
            <person name="McGregor P.A."/>
            <person name="Hong C."/>
            <person name="Park K.H."/>
            <person name="Akmal A."/>
            <person name="Feldman A."/>
            <person name="Lin J.S."/>
            <person name="Chang W.E."/>
            <person name="Higgs B.W."/>
            <person name="Demirev P."/>
            <person name="Lindquist J."/>
            <person name="Liem A."/>
            <person name="Fochler E."/>
            <person name="Read T.D."/>
            <person name="Tapia R."/>
            <person name="Johnson S."/>
            <person name="Bishop-Lilly K.A."/>
            <person name="Detter C."/>
            <person name="Han C."/>
            <person name="Sozhamannan S."/>
            <person name="Rosenzweig C.N."/>
            <person name="Skowronski E.W."/>
        </authorList>
    </citation>
    <scope>NUCLEOTIDE SEQUENCE [LARGE SCALE GENOMIC DNA]</scope>
    <source>
        <strain evidence="6 7">GYP-17</strain>
    </source>
</reference>
<keyword evidence="7" id="KW-1185">Reference proteome</keyword>
<comment type="caution">
    <text evidence="6">The sequence shown here is derived from an EMBL/GenBank/DDBJ whole genome shotgun (WGS) entry which is preliminary data.</text>
</comment>
<evidence type="ECO:0000256" key="1">
    <source>
        <dbReference type="ARBA" id="ARBA00009437"/>
    </source>
</evidence>
<feature type="domain" description="HTH lysR-type" evidence="5">
    <location>
        <begin position="9"/>
        <end position="66"/>
    </location>
</feature>
<dbReference type="SUPFAM" id="SSF46785">
    <property type="entry name" value="Winged helix' DNA-binding domain"/>
    <property type="match status" value="1"/>
</dbReference>
<evidence type="ECO:0000313" key="7">
    <source>
        <dbReference type="Proteomes" id="UP000288405"/>
    </source>
</evidence>
<keyword evidence="3" id="KW-0238">DNA-binding</keyword>
<dbReference type="Pfam" id="PF03466">
    <property type="entry name" value="LysR_substrate"/>
    <property type="match status" value="1"/>
</dbReference>
<name>A0A432WAW0_9GAMM</name>
<dbReference type="PRINTS" id="PR00039">
    <property type="entry name" value="HTHLYSR"/>
</dbReference>
<dbReference type="SUPFAM" id="SSF53850">
    <property type="entry name" value="Periplasmic binding protein-like II"/>
    <property type="match status" value="1"/>
</dbReference>